<dbReference type="InterPro" id="IPR013762">
    <property type="entry name" value="Integrase-like_cat_sf"/>
</dbReference>
<dbReference type="CDD" id="cd01189">
    <property type="entry name" value="INT_ICEBs1_C_like"/>
    <property type="match status" value="1"/>
</dbReference>
<dbReference type="AlphaFoldDB" id="A0A7M1KUB2"/>
<feature type="domain" description="Tyr recombinase" evidence="2">
    <location>
        <begin position="19"/>
        <end position="145"/>
    </location>
</feature>
<reference evidence="3 4" key="1">
    <citation type="submission" date="2020-10" db="EMBL/GenBank/DDBJ databases">
        <title>Plasmid carrying two tetracycline resistance determinant.</title>
        <authorList>
            <person name="Yang Q."/>
        </authorList>
    </citation>
    <scope>NUCLEOTIDE SEQUENCE [LARGE SCALE GENOMIC DNA]</scope>
    <source>
        <strain evidence="3 4">T43</strain>
    </source>
</reference>
<dbReference type="PROSITE" id="PS51898">
    <property type="entry name" value="TYR_RECOMBINASE"/>
    <property type="match status" value="1"/>
</dbReference>
<dbReference type="GO" id="GO:0006310">
    <property type="term" value="P:DNA recombination"/>
    <property type="evidence" value="ECO:0007669"/>
    <property type="project" value="UniProtKB-KW"/>
</dbReference>
<sequence>MQKQRNQHHQRIETIEKSEFENFYSKEELNEFLEYVKEDLELNSYTYFRLLAYSGDRKSELLALKWSDIDFDTSTLNINKTLTKGLNNKIIVQPTKTVNGRRVIDMDNDSMKLLKQWKMHQAQFMLKLGYNTNRPDQHVFCEYEK</sequence>
<evidence type="ECO:0000313" key="4">
    <source>
        <dbReference type="Proteomes" id="UP000595091"/>
    </source>
</evidence>
<dbReference type="Gene3D" id="1.10.443.10">
    <property type="entry name" value="Intergrase catalytic core"/>
    <property type="match status" value="1"/>
</dbReference>
<evidence type="ECO:0000313" key="3">
    <source>
        <dbReference type="EMBL" id="QOQ79897.1"/>
    </source>
</evidence>
<evidence type="ECO:0000256" key="1">
    <source>
        <dbReference type="ARBA" id="ARBA00023172"/>
    </source>
</evidence>
<protein>
    <submittedName>
        <fullName evidence="3">Site-specific integrase</fullName>
    </submittedName>
</protein>
<dbReference type="Proteomes" id="UP000595091">
    <property type="component" value="Chromosome"/>
</dbReference>
<organism evidence="3 4">
    <name type="scientific">Aerococcus urinaeequi</name>
    <dbReference type="NCBI Taxonomy" id="51665"/>
    <lineage>
        <taxon>Bacteria</taxon>
        <taxon>Bacillati</taxon>
        <taxon>Bacillota</taxon>
        <taxon>Bacilli</taxon>
        <taxon>Lactobacillales</taxon>
        <taxon>Aerococcaceae</taxon>
        <taxon>Aerococcus</taxon>
    </lineage>
</organism>
<dbReference type="InterPro" id="IPR011010">
    <property type="entry name" value="DNA_brk_join_enz"/>
</dbReference>
<dbReference type="EMBL" id="CP063065">
    <property type="protein sequence ID" value="QOQ79897.1"/>
    <property type="molecule type" value="Genomic_DNA"/>
</dbReference>
<dbReference type="GO" id="GO:0003677">
    <property type="term" value="F:DNA binding"/>
    <property type="evidence" value="ECO:0007669"/>
    <property type="project" value="InterPro"/>
</dbReference>
<evidence type="ECO:0000259" key="2">
    <source>
        <dbReference type="PROSITE" id="PS51898"/>
    </source>
</evidence>
<dbReference type="GO" id="GO:0015074">
    <property type="term" value="P:DNA integration"/>
    <property type="evidence" value="ECO:0007669"/>
    <property type="project" value="InterPro"/>
</dbReference>
<accession>A0A7M1KUB2</accession>
<name>A0A7M1KUB2_9LACT</name>
<dbReference type="Pfam" id="PF00589">
    <property type="entry name" value="Phage_integrase"/>
    <property type="match status" value="1"/>
</dbReference>
<proteinExistence type="predicted"/>
<keyword evidence="1" id="KW-0233">DNA recombination</keyword>
<dbReference type="RefSeq" id="WP_197559016.1">
    <property type="nucleotide sequence ID" value="NZ_CP063065.1"/>
</dbReference>
<dbReference type="SUPFAM" id="SSF56349">
    <property type="entry name" value="DNA breaking-rejoining enzymes"/>
    <property type="match status" value="1"/>
</dbReference>
<dbReference type="InterPro" id="IPR002104">
    <property type="entry name" value="Integrase_catalytic"/>
</dbReference>
<gene>
    <name evidence="3" type="ORF">IMX20_04280</name>
</gene>